<dbReference type="PANTHER" id="PTHR33116">
    <property type="entry name" value="REVERSE TRANSCRIPTASE ZINC-BINDING DOMAIN-CONTAINING PROTEIN-RELATED-RELATED"/>
    <property type="match status" value="1"/>
</dbReference>
<name>A0A6D2IL07_9BRAS</name>
<accession>A0A6D2IL07</accession>
<evidence type="ECO:0008006" key="3">
    <source>
        <dbReference type="Google" id="ProtNLM"/>
    </source>
</evidence>
<evidence type="ECO:0000313" key="1">
    <source>
        <dbReference type="EMBL" id="CAA7029708.1"/>
    </source>
</evidence>
<dbReference type="EMBL" id="CACVBM020001085">
    <property type="protein sequence ID" value="CAA7029708.1"/>
    <property type="molecule type" value="Genomic_DNA"/>
</dbReference>
<reference evidence="1" key="1">
    <citation type="submission" date="2020-01" db="EMBL/GenBank/DDBJ databases">
        <authorList>
            <person name="Mishra B."/>
        </authorList>
    </citation>
    <scope>NUCLEOTIDE SEQUENCE [LARGE SCALE GENOMIC DNA]</scope>
</reference>
<comment type="caution">
    <text evidence="1">The sequence shown here is derived from an EMBL/GenBank/DDBJ whole genome shotgun (WGS) entry which is preliminary data.</text>
</comment>
<proteinExistence type="predicted"/>
<dbReference type="PANTHER" id="PTHR33116:SF78">
    <property type="entry name" value="OS12G0587133 PROTEIN"/>
    <property type="match status" value="1"/>
</dbReference>
<protein>
    <recommendedName>
        <fullName evidence="3">Reverse transcriptase zinc-binding domain-containing protein</fullName>
    </recommendedName>
</protein>
<gene>
    <name evidence="1" type="ORF">MERR_LOCUS16943</name>
</gene>
<evidence type="ECO:0000313" key="2">
    <source>
        <dbReference type="Proteomes" id="UP000467841"/>
    </source>
</evidence>
<dbReference type="AlphaFoldDB" id="A0A6D2IL07"/>
<keyword evidence="2" id="KW-1185">Reference proteome</keyword>
<sequence length="271" mass="30841">MERLITEESGIKATRELGKYLGMPILQKKINKDTFGETLGRVSARLAGWKGRCLSFAGRLTLTKSVISSVPVHTMSVISLPKSTLGSLDRVTRSFLWGSTTEKRKPHLLNWKKVCQPKRNGGLGIRSATDMNKALLAKIGWRLLHNVDRLWARVLRHKYKVKEAQDQSWLVPKGTWSSTWRSVCLGLREIVMLGSSWVIGDGKLVRFWTDKWLLGKPLREVTLMPLSHENEELRVCDLWRPGTGWMFEQLEPLLPLNVVLHLQALVIDNVT</sequence>
<organism evidence="1 2">
    <name type="scientific">Microthlaspi erraticum</name>
    <dbReference type="NCBI Taxonomy" id="1685480"/>
    <lineage>
        <taxon>Eukaryota</taxon>
        <taxon>Viridiplantae</taxon>
        <taxon>Streptophyta</taxon>
        <taxon>Embryophyta</taxon>
        <taxon>Tracheophyta</taxon>
        <taxon>Spermatophyta</taxon>
        <taxon>Magnoliopsida</taxon>
        <taxon>eudicotyledons</taxon>
        <taxon>Gunneridae</taxon>
        <taxon>Pentapetalae</taxon>
        <taxon>rosids</taxon>
        <taxon>malvids</taxon>
        <taxon>Brassicales</taxon>
        <taxon>Brassicaceae</taxon>
        <taxon>Coluteocarpeae</taxon>
        <taxon>Microthlaspi</taxon>
    </lineage>
</organism>
<dbReference type="Proteomes" id="UP000467841">
    <property type="component" value="Unassembled WGS sequence"/>
</dbReference>
<dbReference type="OrthoDB" id="852164at2759"/>